<feature type="binding site" evidence="12 15">
    <location>
        <position position="232"/>
    </location>
    <ligand>
        <name>substrate</name>
    </ligand>
</feature>
<protein>
    <recommendedName>
        <fullName evidence="4 12">Histidinol dehydrogenase</fullName>
        <shortName evidence="12">HDH</shortName>
        <ecNumber evidence="4 12">1.1.1.23</ecNumber>
    </recommendedName>
</protein>
<evidence type="ECO:0000256" key="1">
    <source>
        <dbReference type="ARBA" id="ARBA00003850"/>
    </source>
</evidence>
<reference evidence="18 19" key="1">
    <citation type="submission" date="2019-04" db="EMBL/GenBank/DDBJ databases">
        <authorList>
            <consortium name="GenomeTrakr network: Whole genome sequencing for foodborne pathogen traceback"/>
        </authorList>
    </citation>
    <scope>NUCLEOTIDE SEQUENCE [LARGE SCALE GENOMIC DNA]</scope>
    <source>
        <strain evidence="18 19">CFSAN072502</strain>
    </source>
</reference>
<comment type="function">
    <text evidence="1 12">Catalyzes the sequential NAD-dependent oxidations of L-histidinol to L-histidinaldehyde and then to L-histidine.</text>
</comment>
<keyword evidence="9 12" id="KW-0520">NAD</keyword>
<feature type="active site" description="Proton acceptor" evidence="12 14">
    <location>
        <position position="323"/>
    </location>
</feature>
<dbReference type="FunFam" id="1.20.5.1300:FF:000002">
    <property type="entry name" value="Histidinol dehydrogenase, chloroplastic"/>
    <property type="match status" value="1"/>
</dbReference>
<evidence type="ECO:0000256" key="17">
    <source>
        <dbReference type="RuleBase" id="RU004175"/>
    </source>
</evidence>
<evidence type="ECO:0000256" key="6">
    <source>
        <dbReference type="ARBA" id="ARBA00022723"/>
    </source>
</evidence>
<evidence type="ECO:0000256" key="4">
    <source>
        <dbReference type="ARBA" id="ARBA00012965"/>
    </source>
</evidence>
<dbReference type="RefSeq" id="WP_003738254.1">
    <property type="nucleotide sequence ID" value="NZ_CP090057.1"/>
</dbReference>
<evidence type="ECO:0000256" key="9">
    <source>
        <dbReference type="ARBA" id="ARBA00023027"/>
    </source>
</evidence>
<feature type="binding site" evidence="12 15">
    <location>
        <position position="410"/>
    </location>
    <ligand>
        <name>substrate</name>
    </ligand>
</feature>
<keyword evidence="7 12" id="KW-0862">Zinc</keyword>
<comment type="caution">
    <text evidence="18">The sequence shown here is derived from an EMBL/GenBank/DDBJ whole genome shotgun (WGS) entry which is preliminary data.</text>
</comment>
<sequence length="427" mass="46033">MKILTGTVKDLLNKLKTENDTNTSIQVETEVKTIIEKVKTAGDQALFDFTSKFDGVGLTELRVPAADIQAASAKVDPAFLDALQLAKANIESFHSKQKQHAFLDNEKDGVIRGQLIRPLETVGVYVPGGTAAYPSSVLMNVLPAKIAGVKRIVMITPPGENGINPHVLVAAKLAGVDEIYQVGGAHGIAALAYGTESIPKVAKIVGPGNVYVATAKREVFGLVDIDMIAGPSEIVVLADENANPAFIAADILSQAEHDILARAILITTSKKIAEETQNEIDKQLENLPRKAIAQKSIETQGKIIITATTQEMFDIMNEIAPEHLEVQLENPMNYLHQIKNAGSIFLGSYASEPLGDYFAGPNHVLPTSGTAKFFSPLGVEDFTKRSAFISYTKEALAKEKDAIVLLAKKEGLDAHAKAIQIRFEEEN</sequence>
<evidence type="ECO:0000256" key="12">
    <source>
        <dbReference type="HAMAP-Rule" id="MF_01024"/>
    </source>
</evidence>
<comment type="caution">
    <text evidence="12">Lacks conserved residue(s) required for the propagation of feature annotation.</text>
</comment>
<evidence type="ECO:0000256" key="13">
    <source>
        <dbReference type="PIRNR" id="PIRNR000099"/>
    </source>
</evidence>
<gene>
    <name evidence="12 18" type="primary">hisD</name>
    <name evidence="18" type="ORF">CW895_02660</name>
</gene>
<evidence type="ECO:0000256" key="15">
    <source>
        <dbReference type="PIRSR" id="PIRSR000099-3"/>
    </source>
</evidence>
<keyword evidence="5 12" id="KW-0028">Amino-acid biosynthesis</keyword>
<comment type="pathway">
    <text evidence="2 12">Amino-acid biosynthesis; L-histidine biosynthesis; L-histidine from 5-phospho-alpha-D-ribose 1-diphosphate: step 9/9.</text>
</comment>
<dbReference type="HAMAP" id="MF_01024">
    <property type="entry name" value="HisD"/>
    <property type="match status" value="1"/>
</dbReference>
<evidence type="ECO:0000256" key="7">
    <source>
        <dbReference type="ARBA" id="ARBA00022833"/>
    </source>
</evidence>
<evidence type="ECO:0000256" key="14">
    <source>
        <dbReference type="PIRSR" id="PIRSR000099-1"/>
    </source>
</evidence>
<comment type="cofactor">
    <cofactor evidence="12 16">
        <name>Zn(2+)</name>
        <dbReference type="ChEBI" id="CHEBI:29105"/>
    </cofactor>
    <text evidence="12 16">Binds 1 zinc ion per subunit.</text>
</comment>
<feature type="binding site" evidence="12 16">
    <location>
        <position position="415"/>
    </location>
    <ligand>
        <name>Zn(2+)</name>
        <dbReference type="ChEBI" id="CHEBI:29105"/>
    </ligand>
</feature>
<evidence type="ECO:0000256" key="11">
    <source>
        <dbReference type="ARBA" id="ARBA00049489"/>
    </source>
</evidence>
<keyword evidence="6 12" id="KW-0479">Metal-binding</keyword>
<dbReference type="GO" id="GO:0008270">
    <property type="term" value="F:zinc ion binding"/>
    <property type="evidence" value="ECO:0007669"/>
    <property type="project" value="UniProtKB-UniRule"/>
</dbReference>
<feature type="binding site" evidence="12 16">
    <location>
        <position position="257"/>
    </location>
    <ligand>
        <name>Zn(2+)</name>
        <dbReference type="ChEBI" id="CHEBI:29105"/>
    </ligand>
</feature>
<evidence type="ECO:0000256" key="8">
    <source>
        <dbReference type="ARBA" id="ARBA00023002"/>
    </source>
</evidence>
<dbReference type="EC" id="1.1.1.23" evidence="4 12"/>
<dbReference type="PIRSF" id="PIRSF000099">
    <property type="entry name" value="Histidinol_dh"/>
    <property type="match status" value="1"/>
</dbReference>
<dbReference type="Gene3D" id="1.20.5.1300">
    <property type="match status" value="1"/>
</dbReference>
<evidence type="ECO:0000256" key="3">
    <source>
        <dbReference type="ARBA" id="ARBA00010178"/>
    </source>
</evidence>
<organism evidence="18 19">
    <name type="scientific">Listeria monocytogenes</name>
    <dbReference type="NCBI Taxonomy" id="1639"/>
    <lineage>
        <taxon>Bacteria</taxon>
        <taxon>Bacillati</taxon>
        <taxon>Bacillota</taxon>
        <taxon>Bacilli</taxon>
        <taxon>Bacillales</taxon>
        <taxon>Listeriaceae</taxon>
        <taxon>Listeria</taxon>
    </lineage>
</organism>
<dbReference type="GO" id="GO:0004399">
    <property type="term" value="F:histidinol dehydrogenase activity"/>
    <property type="evidence" value="ECO:0007669"/>
    <property type="project" value="UniProtKB-UniRule"/>
</dbReference>
<dbReference type="NCBIfam" id="TIGR00069">
    <property type="entry name" value="hisD"/>
    <property type="match status" value="1"/>
</dbReference>
<keyword evidence="8 12" id="KW-0560">Oxidoreductase</keyword>
<feature type="binding site" evidence="12 15">
    <location>
        <position position="254"/>
    </location>
    <ligand>
        <name>substrate</name>
    </ligand>
</feature>
<feature type="binding site" evidence="12 16">
    <location>
        <position position="254"/>
    </location>
    <ligand>
        <name>Zn(2+)</name>
        <dbReference type="ChEBI" id="CHEBI:29105"/>
    </ligand>
</feature>
<feature type="binding site" evidence="12 15">
    <location>
        <position position="356"/>
    </location>
    <ligand>
        <name>substrate</name>
    </ligand>
</feature>
<dbReference type="FunFam" id="3.40.50.1980:FF:000001">
    <property type="entry name" value="Histidinol dehydrogenase"/>
    <property type="match status" value="1"/>
</dbReference>
<comment type="catalytic activity">
    <reaction evidence="11 12">
        <text>L-histidinol + 2 NAD(+) + H2O = L-histidine + 2 NADH + 3 H(+)</text>
        <dbReference type="Rhea" id="RHEA:20641"/>
        <dbReference type="ChEBI" id="CHEBI:15377"/>
        <dbReference type="ChEBI" id="CHEBI:15378"/>
        <dbReference type="ChEBI" id="CHEBI:57540"/>
        <dbReference type="ChEBI" id="CHEBI:57595"/>
        <dbReference type="ChEBI" id="CHEBI:57699"/>
        <dbReference type="ChEBI" id="CHEBI:57945"/>
        <dbReference type="EC" id="1.1.1.23"/>
    </reaction>
</comment>
<dbReference type="GO" id="GO:0000105">
    <property type="term" value="P:L-histidine biosynthetic process"/>
    <property type="evidence" value="ECO:0007669"/>
    <property type="project" value="UniProtKB-UniRule"/>
</dbReference>
<name>A0A823J8N6_LISMN</name>
<dbReference type="InterPro" id="IPR016161">
    <property type="entry name" value="Ald_DH/histidinol_DH"/>
</dbReference>
<dbReference type="Pfam" id="PF00815">
    <property type="entry name" value="Histidinol_dh"/>
    <property type="match status" value="1"/>
</dbReference>
<dbReference type="PRINTS" id="PR00083">
    <property type="entry name" value="HOLDHDRGNASE"/>
</dbReference>
<dbReference type="InterPro" id="IPR001692">
    <property type="entry name" value="Histidinol_DH_CS"/>
</dbReference>
<dbReference type="FunFam" id="3.40.50.1980:FF:000026">
    <property type="entry name" value="Histidinol dehydrogenase"/>
    <property type="match status" value="1"/>
</dbReference>
<dbReference type="PANTHER" id="PTHR21256:SF2">
    <property type="entry name" value="HISTIDINE BIOSYNTHESIS TRIFUNCTIONAL PROTEIN"/>
    <property type="match status" value="1"/>
</dbReference>
<feature type="binding site" evidence="12 16">
    <location>
        <position position="356"/>
    </location>
    <ligand>
        <name>Zn(2+)</name>
        <dbReference type="ChEBI" id="CHEBI:29105"/>
    </ligand>
</feature>
<dbReference type="EMBL" id="AABEKN010000001">
    <property type="protein sequence ID" value="EAG9352728.1"/>
    <property type="molecule type" value="Genomic_DNA"/>
</dbReference>
<dbReference type="InterPro" id="IPR012131">
    <property type="entry name" value="Hstdl_DH"/>
</dbReference>
<accession>A0A823J8N6</accession>
<dbReference type="Proteomes" id="UP000524387">
    <property type="component" value="Unassembled WGS sequence"/>
</dbReference>
<dbReference type="GO" id="GO:0005829">
    <property type="term" value="C:cytosol"/>
    <property type="evidence" value="ECO:0007669"/>
    <property type="project" value="TreeGrafter"/>
</dbReference>
<dbReference type="PROSITE" id="PS00611">
    <property type="entry name" value="HISOL_DEHYDROGENASE"/>
    <property type="match status" value="1"/>
</dbReference>
<dbReference type="PANTHER" id="PTHR21256">
    <property type="entry name" value="HISTIDINOL DEHYDROGENASE HDH"/>
    <property type="match status" value="1"/>
</dbReference>
<keyword evidence="10 12" id="KW-0368">Histidine biosynthesis</keyword>
<evidence type="ECO:0000256" key="2">
    <source>
        <dbReference type="ARBA" id="ARBA00004940"/>
    </source>
</evidence>
<dbReference type="Gene3D" id="3.40.50.1980">
    <property type="entry name" value="Nitrogenase molybdenum iron protein domain"/>
    <property type="match status" value="2"/>
</dbReference>
<dbReference type="AlphaFoldDB" id="A0A823J8N6"/>
<dbReference type="GO" id="GO:0051287">
    <property type="term" value="F:NAD binding"/>
    <property type="evidence" value="ECO:0007669"/>
    <property type="project" value="InterPro"/>
</dbReference>
<feature type="binding site" evidence="12 15">
    <location>
        <position position="415"/>
    </location>
    <ligand>
        <name>substrate</name>
    </ligand>
</feature>
<evidence type="ECO:0000313" key="19">
    <source>
        <dbReference type="Proteomes" id="UP000524387"/>
    </source>
</evidence>
<dbReference type="SUPFAM" id="SSF53720">
    <property type="entry name" value="ALDH-like"/>
    <property type="match status" value="1"/>
</dbReference>
<evidence type="ECO:0000313" key="18">
    <source>
        <dbReference type="EMBL" id="EAG9352728.1"/>
    </source>
</evidence>
<comment type="similarity">
    <text evidence="3 12 13 17">Belongs to the histidinol dehydrogenase family.</text>
</comment>
<dbReference type="UniPathway" id="UPA00031">
    <property type="reaction ID" value="UER00014"/>
</dbReference>
<evidence type="ECO:0000256" key="10">
    <source>
        <dbReference type="ARBA" id="ARBA00023102"/>
    </source>
</evidence>
<evidence type="ECO:0000256" key="5">
    <source>
        <dbReference type="ARBA" id="ARBA00022605"/>
    </source>
</evidence>
<evidence type="ECO:0000256" key="16">
    <source>
        <dbReference type="PIRSR" id="PIRSR000099-4"/>
    </source>
</evidence>
<feature type="binding site" evidence="12 15">
    <location>
        <position position="323"/>
    </location>
    <ligand>
        <name>substrate</name>
    </ligand>
</feature>
<feature type="active site" description="Proton acceptor" evidence="12 14">
    <location>
        <position position="322"/>
    </location>
</feature>
<feature type="binding site" evidence="12 15">
    <location>
        <position position="257"/>
    </location>
    <ligand>
        <name>substrate</name>
    </ligand>
</feature>
<dbReference type="InterPro" id="IPR022695">
    <property type="entry name" value="Histidinol_DH_monofunct"/>
</dbReference>
<proteinExistence type="inferred from homology"/>
<dbReference type="CDD" id="cd06572">
    <property type="entry name" value="Histidinol_dh"/>
    <property type="match status" value="1"/>
</dbReference>